<dbReference type="InterPro" id="IPR013321">
    <property type="entry name" value="Arc_rbn_hlx_hlx"/>
</dbReference>
<feature type="domain" description="Arc-like DNA binding" evidence="1">
    <location>
        <begin position="10"/>
        <end position="42"/>
    </location>
</feature>
<dbReference type="Gene3D" id="1.10.1220.10">
    <property type="entry name" value="Met repressor-like"/>
    <property type="match status" value="1"/>
</dbReference>
<keyword evidence="2" id="KW-0238">DNA-binding</keyword>
<evidence type="ECO:0000313" key="2">
    <source>
        <dbReference type="EMBL" id="NML11298.1"/>
    </source>
</evidence>
<organism evidence="2 3">
    <name type="scientific">Sphingobium psychrophilum</name>
    <dbReference type="NCBI Taxonomy" id="2728834"/>
    <lineage>
        <taxon>Bacteria</taxon>
        <taxon>Pseudomonadati</taxon>
        <taxon>Pseudomonadota</taxon>
        <taxon>Alphaproteobacteria</taxon>
        <taxon>Sphingomonadales</taxon>
        <taxon>Sphingomonadaceae</taxon>
        <taxon>Sphingobium</taxon>
    </lineage>
</organism>
<evidence type="ECO:0000259" key="1">
    <source>
        <dbReference type="Pfam" id="PF03869"/>
    </source>
</evidence>
<protein>
    <submittedName>
        <fullName evidence="2">Arc family DNA-binding protein</fullName>
    </submittedName>
</protein>
<comment type="caution">
    <text evidence="2">The sequence shown here is derived from an EMBL/GenBank/DDBJ whole genome shotgun (WGS) entry which is preliminary data.</text>
</comment>
<sequence length="95" mass="10756">MKDKDEVRVTLRLPSSLYDELLVKATGSQRSMNGEIIALLSAILLEGQDASEAALLEEWSSLRTRIAIAENDTANMRQRMAWLDEQIARLQDKRP</sequence>
<dbReference type="EMBL" id="JABBFV010000009">
    <property type="protein sequence ID" value="NML11298.1"/>
    <property type="molecule type" value="Genomic_DNA"/>
</dbReference>
<reference evidence="2 3" key="1">
    <citation type="submission" date="2020-04" db="EMBL/GenBank/DDBJ databases">
        <title>Sphingobium sp. AR-3-1 isolated from Arctic soil.</title>
        <authorList>
            <person name="Dahal R.H."/>
            <person name="Chaudhary D.K."/>
        </authorList>
    </citation>
    <scope>NUCLEOTIDE SEQUENCE [LARGE SCALE GENOMIC DNA]</scope>
    <source>
        <strain evidence="2 3">AR-3-1</strain>
    </source>
</reference>
<dbReference type="GO" id="GO:0006355">
    <property type="term" value="P:regulation of DNA-templated transcription"/>
    <property type="evidence" value="ECO:0007669"/>
    <property type="project" value="InterPro"/>
</dbReference>
<dbReference type="Proteomes" id="UP000519023">
    <property type="component" value="Unassembled WGS sequence"/>
</dbReference>
<dbReference type="Pfam" id="PF03869">
    <property type="entry name" value="Arc"/>
    <property type="match status" value="1"/>
</dbReference>
<keyword evidence="3" id="KW-1185">Reference proteome</keyword>
<proteinExistence type="predicted"/>
<dbReference type="RefSeq" id="WP_169573814.1">
    <property type="nucleotide sequence ID" value="NZ_JABBFV010000009.1"/>
</dbReference>
<dbReference type="SUPFAM" id="SSF47598">
    <property type="entry name" value="Ribbon-helix-helix"/>
    <property type="match status" value="1"/>
</dbReference>
<evidence type="ECO:0000313" key="3">
    <source>
        <dbReference type="Proteomes" id="UP000519023"/>
    </source>
</evidence>
<dbReference type="InterPro" id="IPR005569">
    <property type="entry name" value="Arc_DNA-bd_dom"/>
</dbReference>
<dbReference type="InterPro" id="IPR010985">
    <property type="entry name" value="Ribbon_hlx_hlx"/>
</dbReference>
<dbReference type="AlphaFoldDB" id="A0A7X9WWR1"/>
<accession>A0A7X9WWR1</accession>
<dbReference type="GO" id="GO:0003677">
    <property type="term" value="F:DNA binding"/>
    <property type="evidence" value="ECO:0007669"/>
    <property type="project" value="UniProtKB-KW"/>
</dbReference>
<gene>
    <name evidence="2" type="ORF">HHL08_14275</name>
</gene>
<name>A0A7X9WWR1_9SPHN</name>